<comment type="caution">
    <text evidence="9">The sequence shown here is derived from an EMBL/GenBank/DDBJ whole genome shotgun (WGS) entry which is preliminary data.</text>
</comment>
<evidence type="ECO:0000313" key="10">
    <source>
        <dbReference type="Proteomes" id="UP000654370"/>
    </source>
</evidence>
<dbReference type="InterPro" id="IPR024145">
    <property type="entry name" value="His_deAcase_SAP30/SAP30L"/>
</dbReference>
<accession>A0A8H7PL52</accession>
<sequence length="117" mass="13726">MGNSKPKQQSTAYLPSNSSMRQTNDNRERERDKRSKPATLSKEFQTIDFDTVETSVLRKYKRVYKIKTRSKNADREELVQAISRHFLNQTVKEADSVTCFLYAIRHRDSVMRLPLNV</sequence>
<evidence type="ECO:0000259" key="8">
    <source>
        <dbReference type="Pfam" id="PF13867"/>
    </source>
</evidence>
<keyword evidence="3" id="KW-0678">Repressor</keyword>
<keyword evidence="5" id="KW-0804">Transcription</keyword>
<protein>
    <recommendedName>
        <fullName evidence="8">Histone deacetylase complex subunit SAP30 Sin3 binding domain-containing protein</fullName>
    </recommendedName>
</protein>
<evidence type="ECO:0000313" key="9">
    <source>
        <dbReference type="EMBL" id="KAG2175710.1"/>
    </source>
</evidence>
<evidence type="ECO:0000256" key="5">
    <source>
        <dbReference type="ARBA" id="ARBA00023163"/>
    </source>
</evidence>
<evidence type="ECO:0000256" key="2">
    <source>
        <dbReference type="ARBA" id="ARBA00006283"/>
    </source>
</evidence>
<dbReference type="InterPro" id="IPR025718">
    <property type="entry name" value="SAP30_Sin3-bd"/>
</dbReference>
<feature type="compositionally biased region" description="Polar residues" evidence="7">
    <location>
        <begin position="1"/>
        <end position="23"/>
    </location>
</feature>
<feature type="compositionally biased region" description="Basic and acidic residues" evidence="7">
    <location>
        <begin position="24"/>
        <end position="35"/>
    </location>
</feature>
<evidence type="ECO:0000256" key="3">
    <source>
        <dbReference type="ARBA" id="ARBA00022491"/>
    </source>
</evidence>
<evidence type="ECO:0000256" key="6">
    <source>
        <dbReference type="ARBA" id="ARBA00023242"/>
    </source>
</evidence>
<proteinExistence type="inferred from homology"/>
<gene>
    <name evidence="9" type="ORF">INT43_001357</name>
</gene>
<dbReference type="InterPro" id="IPR038291">
    <property type="entry name" value="SAP30_C_sf"/>
</dbReference>
<dbReference type="GO" id="GO:0003712">
    <property type="term" value="F:transcription coregulator activity"/>
    <property type="evidence" value="ECO:0007669"/>
    <property type="project" value="TreeGrafter"/>
</dbReference>
<keyword evidence="4" id="KW-0805">Transcription regulation</keyword>
<name>A0A8H7PL52_MORIS</name>
<dbReference type="EMBL" id="JAEPQZ010000011">
    <property type="protein sequence ID" value="KAG2175710.1"/>
    <property type="molecule type" value="Genomic_DNA"/>
</dbReference>
<dbReference type="Pfam" id="PF13867">
    <property type="entry name" value="SAP30_Sin3_bdg"/>
    <property type="match status" value="1"/>
</dbReference>
<dbReference type="PANTHER" id="PTHR13286:SF6">
    <property type="entry name" value="HISTONE DEACETYLASE COMPLEX SUBUNIT SAP30L-RELATED"/>
    <property type="match status" value="1"/>
</dbReference>
<feature type="domain" description="Histone deacetylase complex subunit SAP30 Sin3 binding" evidence="8">
    <location>
        <begin position="53"/>
        <end position="105"/>
    </location>
</feature>
<dbReference type="PANTHER" id="PTHR13286">
    <property type="entry name" value="SAP30"/>
    <property type="match status" value="1"/>
</dbReference>
<evidence type="ECO:0000256" key="7">
    <source>
        <dbReference type="SAM" id="MobiDB-lite"/>
    </source>
</evidence>
<feature type="region of interest" description="Disordered" evidence="7">
    <location>
        <begin position="1"/>
        <end position="39"/>
    </location>
</feature>
<keyword evidence="10" id="KW-1185">Reference proteome</keyword>
<evidence type="ECO:0000256" key="4">
    <source>
        <dbReference type="ARBA" id="ARBA00023015"/>
    </source>
</evidence>
<evidence type="ECO:0000256" key="1">
    <source>
        <dbReference type="ARBA" id="ARBA00004123"/>
    </source>
</evidence>
<dbReference type="Gene3D" id="6.10.160.20">
    <property type="match status" value="1"/>
</dbReference>
<reference evidence="9" key="1">
    <citation type="submission" date="2020-12" db="EMBL/GenBank/DDBJ databases">
        <title>Metabolic potential, ecology and presence of endohyphal bacteria is reflected in genomic diversity of Mucoromycotina.</title>
        <authorList>
            <person name="Muszewska A."/>
            <person name="Okrasinska A."/>
            <person name="Steczkiewicz K."/>
            <person name="Drgas O."/>
            <person name="Orlowska M."/>
            <person name="Perlinska-Lenart U."/>
            <person name="Aleksandrzak-Piekarczyk T."/>
            <person name="Szatraj K."/>
            <person name="Zielenkiewicz U."/>
            <person name="Pilsyk S."/>
            <person name="Malc E."/>
            <person name="Mieczkowski P."/>
            <person name="Kruszewska J.S."/>
            <person name="Biernat P."/>
            <person name="Pawlowska J."/>
        </authorList>
    </citation>
    <scope>NUCLEOTIDE SEQUENCE</scope>
    <source>
        <strain evidence="9">WA0000067209</strain>
    </source>
</reference>
<dbReference type="OrthoDB" id="510958at2759"/>
<comment type="similarity">
    <text evidence="2">Belongs to the SAP30 family.</text>
</comment>
<dbReference type="GO" id="GO:0000118">
    <property type="term" value="C:histone deacetylase complex"/>
    <property type="evidence" value="ECO:0007669"/>
    <property type="project" value="TreeGrafter"/>
</dbReference>
<organism evidence="9 10">
    <name type="scientific">Mortierella isabellina</name>
    <name type="common">Filamentous fungus</name>
    <name type="synonym">Umbelopsis isabellina</name>
    <dbReference type="NCBI Taxonomy" id="91625"/>
    <lineage>
        <taxon>Eukaryota</taxon>
        <taxon>Fungi</taxon>
        <taxon>Fungi incertae sedis</taxon>
        <taxon>Mucoromycota</taxon>
        <taxon>Mucoromycotina</taxon>
        <taxon>Umbelopsidomycetes</taxon>
        <taxon>Umbelopsidales</taxon>
        <taxon>Umbelopsidaceae</taxon>
        <taxon>Umbelopsis</taxon>
    </lineage>
</organism>
<keyword evidence="6" id="KW-0539">Nucleus</keyword>
<dbReference type="AlphaFoldDB" id="A0A8H7PL52"/>
<comment type="subcellular location">
    <subcellularLocation>
        <location evidence="1">Nucleus</location>
    </subcellularLocation>
</comment>
<dbReference type="GO" id="GO:0006355">
    <property type="term" value="P:regulation of DNA-templated transcription"/>
    <property type="evidence" value="ECO:0007669"/>
    <property type="project" value="TreeGrafter"/>
</dbReference>
<dbReference type="Proteomes" id="UP000654370">
    <property type="component" value="Unassembled WGS sequence"/>
</dbReference>